<accession>A0AAJ2VSP4</accession>
<organism evidence="1 2">
    <name type="scientific">Vreelandella alkaliphila</name>
    <dbReference type="NCBI Taxonomy" id="272774"/>
    <lineage>
        <taxon>Bacteria</taxon>
        <taxon>Pseudomonadati</taxon>
        <taxon>Pseudomonadota</taxon>
        <taxon>Gammaproteobacteria</taxon>
        <taxon>Oceanospirillales</taxon>
        <taxon>Halomonadaceae</taxon>
        <taxon>Vreelandella</taxon>
    </lineage>
</organism>
<gene>
    <name evidence="1" type="ORF">SIL78_18970</name>
</gene>
<dbReference type="AlphaFoldDB" id="A0AAJ2VSP4"/>
<proteinExistence type="predicted"/>
<protein>
    <submittedName>
        <fullName evidence="1">Uncharacterized protein</fullName>
    </submittedName>
</protein>
<dbReference type="Proteomes" id="UP001276761">
    <property type="component" value="Unassembled WGS sequence"/>
</dbReference>
<sequence>MSRFPRMHGMTLAAGGFIENLRAERLTADPTDLSAGRIWYNETEKALKFTSLDSSGGIVLHAIADEAQLAALAGRLSSVEQTYASTEFVEAKIAALGDALEYVGSVTPGVDEANALDLAALGNTSTGAYYKADQKGYVRVGAGDPFFVNRKDGLLFNGAGGVDVQDNTNSEVDGTDDYVLVTGSTDTGFTVDLAPALKARIADLEAGLANVAGRVEALEQGASSVLSAINAQRFVYQSSAAAVEHLVDHDLNSLFVAVDVWTEGGDGKYRKDIVDIEETNASRVTVRLTESAKIKVVVQVMEAV</sequence>
<reference evidence="1" key="1">
    <citation type="submission" date="2023-11" db="EMBL/GenBank/DDBJ databases">
        <title>MicrobeMod: A computational toolkit for identifying prokaryotic methylation and restriction-modification with nanopore sequencing.</title>
        <authorList>
            <person name="Crits-Christoph A."/>
            <person name="Kang S.C."/>
            <person name="Lee H."/>
            <person name="Ostrov N."/>
        </authorList>
    </citation>
    <scope>NUCLEOTIDE SEQUENCE</scope>
    <source>
        <strain evidence="1">ATCC BAA-953</strain>
    </source>
</reference>
<dbReference type="RefSeq" id="WP_198350037.1">
    <property type="nucleotide sequence ID" value="NZ_JABASV010000012.1"/>
</dbReference>
<dbReference type="GeneID" id="303167623"/>
<evidence type="ECO:0000313" key="1">
    <source>
        <dbReference type="EMBL" id="MDX5979635.1"/>
    </source>
</evidence>
<comment type="caution">
    <text evidence="1">The sequence shown here is derived from an EMBL/GenBank/DDBJ whole genome shotgun (WGS) entry which is preliminary data.</text>
</comment>
<name>A0AAJ2VSP4_9GAMM</name>
<evidence type="ECO:0000313" key="2">
    <source>
        <dbReference type="Proteomes" id="UP001276761"/>
    </source>
</evidence>
<dbReference type="EMBL" id="JAWXXT010000002">
    <property type="protein sequence ID" value="MDX5979635.1"/>
    <property type="molecule type" value="Genomic_DNA"/>
</dbReference>